<dbReference type="InterPro" id="IPR036291">
    <property type="entry name" value="NAD(P)-bd_dom_sf"/>
</dbReference>
<dbReference type="InterPro" id="IPR053790">
    <property type="entry name" value="P5CR-like_CS"/>
</dbReference>
<dbReference type="SUPFAM" id="SSF48179">
    <property type="entry name" value="6-phosphogluconate dehydrogenase C-terminal domain-like"/>
    <property type="match status" value="1"/>
</dbReference>
<dbReference type="UniPathway" id="UPA00098">
    <property type="reaction ID" value="UER00361"/>
</dbReference>
<evidence type="ECO:0000256" key="1">
    <source>
        <dbReference type="ARBA" id="ARBA00004496"/>
    </source>
</evidence>
<dbReference type="eggNOG" id="COG0345">
    <property type="taxonomic scope" value="Bacteria"/>
</dbReference>
<keyword evidence="4 9" id="KW-0028">Amino-acid biosynthesis</keyword>
<dbReference type="GO" id="GO:0004735">
    <property type="term" value="F:pyrroline-5-carboxylate reductase activity"/>
    <property type="evidence" value="ECO:0007669"/>
    <property type="project" value="UniProtKB-UniRule"/>
</dbReference>
<keyword evidence="7 9" id="KW-0560">Oxidoreductase</keyword>
<dbReference type="GO" id="GO:0005737">
    <property type="term" value="C:cytoplasm"/>
    <property type="evidence" value="ECO:0007669"/>
    <property type="project" value="UniProtKB-SubCell"/>
</dbReference>
<comment type="subcellular location">
    <subcellularLocation>
        <location evidence="1 9">Cytoplasm</location>
    </subcellularLocation>
</comment>
<dbReference type="InterPro" id="IPR028939">
    <property type="entry name" value="P5C_Rdtase_cat_N"/>
</dbReference>
<dbReference type="InterPro" id="IPR000304">
    <property type="entry name" value="Pyrroline-COOH_reductase"/>
</dbReference>
<name>A0A0L6JH50_9FIRM</name>
<comment type="catalytic activity">
    <reaction evidence="9 12">
        <text>L-proline + NADP(+) = (S)-1-pyrroline-5-carboxylate + NADPH + 2 H(+)</text>
        <dbReference type="Rhea" id="RHEA:14109"/>
        <dbReference type="ChEBI" id="CHEBI:15378"/>
        <dbReference type="ChEBI" id="CHEBI:17388"/>
        <dbReference type="ChEBI" id="CHEBI:57783"/>
        <dbReference type="ChEBI" id="CHEBI:58349"/>
        <dbReference type="ChEBI" id="CHEBI:60039"/>
        <dbReference type="EC" id="1.5.1.2"/>
    </reaction>
</comment>
<proteinExistence type="inferred from homology"/>
<keyword evidence="6 9" id="KW-0521">NADP</keyword>
<gene>
    <name evidence="9" type="primary">proC</name>
    <name evidence="15" type="ORF">Bccel_0292</name>
</gene>
<dbReference type="FunFam" id="3.40.50.720:FF:000190">
    <property type="entry name" value="Pyrroline-5-carboxylate reductase"/>
    <property type="match status" value="1"/>
</dbReference>
<dbReference type="HAMAP" id="MF_01925">
    <property type="entry name" value="P5C_reductase"/>
    <property type="match status" value="1"/>
</dbReference>
<dbReference type="PANTHER" id="PTHR11645:SF0">
    <property type="entry name" value="PYRROLINE-5-CARBOXYLATE REDUCTASE 3"/>
    <property type="match status" value="1"/>
</dbReference>
<keyword evidence="3 9" id="KW-0963">Cytoplasm</keyword>
<comment type="similarity">
    <text evidence="2 9 12">Belongs to the pyrroline-5-carboxylate reductase family.</text>
</comment>
<dbReference type="InterPro" id="IPR008927">
    <property type="entry name" value="6-PGluconate_DH-like_C_sf"/>
</dbReference>
<dbReference type="PROSITE" id="PS00521">
    <property type="entry name" value="P5CR"/>
    <property type="match status" value="1"/>
</dbReference>
<evidence type="ECO:0000256" key="4">
    <source>
        <dbReference type="ARBA" id="ARBA00022605"/>
    </source>
</evidence>
<evidence type="ECO:0000259" key="13">
    <source>
        <dbReference type="Pfam" id="PF03807"/>
    </source>
</evidence>
<dbReference type="EC" id="1.5.1.2" evidence="9 10"/>
<dbReference type="EMBL" id="LGTC01000001">
    <property type="protein sequence ID" value="KNY25035.1"/>
    <property type="molecule type" value="Genomic_DNA"/>
</dbReference>
<comment type="caution">
    <text evidence="15">The sequence shown here is derived from an EMBL/GenBank/DDBJ whole genome shotgun (WGS) entry which is preliminary data.</text>
</comment>
<dbReference type="NCBIfam" id="TIGR00112">
    <property type="entry name" value="proC"/>
    <property type="match status" value="1"/>
</dbReference>
<dbReference type="PANTHER" id="PTHR11645">
    <property type="entry name" value="PYRROLINE-5-CARBOXYLATE REDUCTASE"/>
    <property type="match status" value="1"/>
</dbReference>
<evidence type="ECO:0000256" key="8">
    <source>
        <dbReference type="ARBA" id="ARBA00058118"/>
    </source>
</evidence>
<organism evidence="15 16">
    <name type="scientific">Pseudobacteroides cellulosolvens ATCC 35603 = DSM 2933</name>
    <dbReference type="NCBI Taxonomy" id="398512"/>
    <lineage>
        <taxon>Bacteria</taxon>
        <taxon>Bacillati</taxon>
        <taxon>Bacillota</taxon>
        <taxon>Clostridia</taxon>
        <taxon>Eubacteriales</taxon>
        <taxon>Oscillospiraceae</taxon>
        <taxon>Pseudobacteroides</taxon>
    </lineage>
</organism>
<evidence type="ECO:0000256" key="5">
    <source>
        <dbReference type="ARBA" id="ARBA00022650"/>
    </source>
</evidence>
<evidence type="ECO:0000256" key="7">
    <source>
        <dbReference type="ARBA" id="ARBA00023002"/>
    </source>
</evidence>
<comment type="function">
    <text evidence="8 9">Catalyzes the reduction of 1-pyrroline-5-carboxylate (PCA) to L-proline.</text>
</comment>
<accession>A0A0L6JH50</accession>
<feature type="domain" description="Pyrroline-5-carboxylate reductase dimerisation" evidence="14">
    <location>
        <begin position="162"/>
        <end position="265"/>
    </location>
</feature>
<dbReference type="FunFam" id="1.10.3730.10:FF:000001">
    <property type="entry name" value="Pyrroline-5-carboxylate reductase"/>
    <property type="match status" value="1"/>
</dbReference>
<dbReference type="RefSeq" id="WP_036946169.1">
    <property type="nucleotide sequence ID" value="NZ_KN050763.1"/>
</dbReference>
<evidence type="ECO:0000256" key="2">
    <source>
        <dbReference type="ARBA" id="ARBA00005525"/>
    </source>
</evidence>
<dbReference type="STRING" id="398512.Bccel_0292"/>
<dbReference type="PIRSF" id="PIRSF000193">
    <property type="entry name" value="Pyrrol-5-carb_rd"/>
    <property type="match status" value="1"/>
</dbReference>
<dbReference type="Pfam" id="PF14748">
    <property type="entry name" value="P5CR_dimer"/>
    <property type="match status" value="1"/>
</dbReference>
<evidence type="ECO:0000259" key="14">
    <source>
        <dbReference type="Pfam" id="PF14748"/>
    </source>
</evidence>
<feature type="domain" description="Pyrroline-5-carboxylate reductase catalytic N-terminal" evidence="13">
    <location>
        <begin position="5"/>
        <end position="99"/>
    </location>
</feature>
<dbReference type="AlphaFoldDB" id="A0A0L6JH50"/>
<dbReference type="PATRIC" id="fig|398512.5.peg.309"/>
<evidence type="ECO:0000256" key="10">
    <source>
        <dbReference type="NCBIfam" id="TIGR00112"/>
    </source>
</evidence>
<dbReference type="Gene3D" id="1.10.3730.10">
    <property type="entry name" value="ProC C-terminal domain-like"/>
    <property type="match status" value="1"/>
</dbReference>
<sequence length="273" mass="29322">MDISLGFVGAGNMGTAMVKSVVSSGIVKPENIYIYDVDTEKMGLLKKEIGISIVGSSKEVFQKSNIIILAVKPNMVKTVLEECKASFSQDKILVSIAVGLPISLYKGIVGSDKKVIRTMPNTPALVGEGMTLVSFDNNINEDDLKLVRPLFETMGKVEVLDEKLMSEVTALTGSSPAYVFMFIEAMADAAVLSGIPRNLAYKLAAQAVLGSAKMVLETGKHPGELKDQVCSPAGTTIEAVSALEKNGFRYAVIDAMNECTKRAREIGKQYSKD</sequence>
<evidence type="ECO:0000313" key="16">
    <source>
        <dbReference type="Proteomes" id="UP000036923"/>
    </source>
</evidence>
<evidence type="ECO:0000256" key="12">
    <source>
        <dbReference type="RuleBase" id="RU003903"/>
    </source>
</evidence>
<comment type="pathway">
    <text evidence="9 12">Amino-acid biosynthesis; L-proline biosynthesis; L-proline from L-glutamate 5-semialdehyde: step 1/1.</text>
</comment>
<evidence type="ECO:0000313" key="15">
    <source>
        <dbReference type="EMBL" id="KNY25035.1"/>
    </source>
</evidence>
<dbReference type="SUPFAM" id="SSF51735">
    <property type="entry name" value="NAD(P)-binding Rossmann-fold domains"/>
    <property type="match status" value="1"/>
</dbReference>
<reference evidence="16" key="1">
    <citation type="submission" date="2015-07" db="EMBL/GenBank/DDBJ databases">
        <title>Near-Complete Genome Sequence of the Cellulolytic Bacterium Bacteroides (Pseudobacteroides) cellulosolvens ATCC 35603.</title>
        <authorList>
            <person name="Dassa B."/>
            <person name="Utturkar S.M."/>
            <person name="Klingeman D.M."/>
            <person name="Hurt R.A."/>
            <person name="Keller M."/>
            <person name="Xu J."/>
            <person name="Reddy Y.H.K."/>
            <person name="Borovok I."/>
            <person name="Grinberg I.R."/>
            <person name="Lamed R."/>
            <person name="Zhivin O."/>
            <person name="Bayer E.A."/>
            <person name="Brown S.D."/>
        </authorList>
    </citation>
    <scope>NUCLEOTIDE SEQUENCE [LARGE SCALE GENOMIC DNA]</scope>
    <source>
        <strain evidence="16">DSM 2933</strain>
    </source>
</reference>
<dbReference type="Proteomes" id="UP000036923">
    <property type="component" value="Unassembled WGS sequence"/>
</dbReference>
<evidence type="ECO:0000256" key="3">
    <source>
        <dbReference type="ARBA" id="ARBA00022490"/>
    </source>
</evidence>
<evidence type="ECO:0000256" key="11">
    <source>
        <dbReference type="PIRSR" id="PIRSR000193-1"/>
    </source>
</evidence>
<evidence type="ECO:0000256" key="6">
    <source>
        <dbReference type="ARBA" id="ARBA00022857"/>
    </source>
</evidence>
<dbReference type="Gene3D" id="3.40.50.720">
    <property type="entry name" value="NAD(P)-binding Rossmann-like Domain"/>
    <property type="match status" value="1"/>
</dbReference>
<dbReference type="Pfam" id="PF03807">
    <property type="entry name" value="F420_oxidored"/>
    <property type="match status" value="1"/>
</dbReference>
<feature type="binding site" evidence="11">
    <location>
        <begin position="70"/>
        <end position="73"/>
    </location>
    <ligand>
        <name>NADP(+)</name>
        <dbReference type="ChEBI" id="CHEBI:58349"/>
    </ligand>
</feature>
<keyword evidence="5 9" id="KW-0641">Proline biosynthesis</keyword>
<evidence type="ECO:0000256" key="9">
    <source>
        <dbReference type="HAMAP-Rule" id="MF_01925"/>
    </source>
</evidence>
<comment type="catalytic activity">
    <reaction evidence="9">
        <text>L-proline + NAD(+) = (S)-1-pyrroline-5-carboxylate + NADH + 2 H(+)</text>
        <dbReference type="Rhea" id="RHEA:14105"/>
        <dbReference type="ChEBI" id="CHEBI:15378"/>
        <dbReference type="ChEBI" id="CHEBI:17388"/>
        <dbReference type="ChEBI" id="CHEBI:57540"/>
        <dbReference type="ChEBI" id="CHEBI:57945"/>
        <dbReference type="ChEBI" id="CHEBI:60039"/>
        <dbReference type="EC" id="1.5.1.2"/>
    </reaction>
</comment>
<dbReference type="InterPro" id="IPR029036">
    <property type="entry name" value="P5CR_dimer"/>
</dbReference>
<dbReference type="OrthoDB" id="9805754at2"/>
<dbReference type="GO" id="GO:0055129">
    <property type="term" value="P:L-proline biosynthetic process"/>
    <property type="evidence" value="ECO:0007669"/>
    <property type="project" value="UniProtKB-UniRule"/>
</dbReference>
<keyword evidence="16" id="KW-1185">Reference proteome</keyword>
<protein>
    <recommendedName>
        <fullName evidence="9 10">Pyrroline-5-carboxylate reductase</fullName>
        <shortName evidence="9">P5C reductase</shortName>
        <shortName evidence="9">P5CR</shortName>
        <ecNumber evidence="9 10">1.5.1.2</ecNumber>
    </recommendedName>
    <alternativeName>
        <fullName evidence="9">PCA reductase</fullName>
    </alternativeName>
</protein>